<dbReference type="EMBL" id="CP144053">
    <property type="protein sequence ID" value="WWD17358.1"/>
    <property type="molecule type" value="Genomic_DNA"/>
</dbReference>
<feature type="compositionally biased region" description="Polar residues" evidence="2">
    <location>
        <begin position="477"/>
        <end position="492"/>
    </location>
</feature>
<feature type="domain" description="HTH CENPB-type" evidence="3">
    <location>
        <begin position="335"/>
        <end position="408"/>
    </location>
</feature>
<dbReference type="RefSeq" id="XP_031863207.2">
    <property type="nucleotide sequence ID" value="XM_032002270.2"/>
</dbReference>
<dbReference type="GO" id="GO:0003677">
    <property type="term" value="F:DNA binding"/>
    <property type="evidence" value="ECO:0007669"/>
    <property type="project" value="UniProtKB-KW"/>
</dbReference>
<evidence type="ECO:0000256" key="2">
    <source>
        <dbReference type="SAM" id="MobiDB-lite"/>
    </source>
</evidence>
<evidence type="ECO:0000313" key="5">
    <source>
        <dbReference type="Proteomes" id="UP000322225"/>
    </source>
</evidence>
<reference evidence="4" key="2">
    <citation type="submission" date="2024-01" db="EMBL/GenBank/DDBJ databases">
        <title>Comparative genomics of Cryptococcus and Kwoniella reveals pathogenesis evolution and contrasting modes of karyotype evolution via chromosome fusion or intercentromeric recombination.</title>
        <authorList>
            <person name="Coelho M.A."/>
            <person name="David-Palma M."/>
            <person name="Shea T."/>
            <person name="Bowers K."/>
            <person name="McGinley-Smith S."/>
            <person name="Mohammad A.W."/>
            <person name="Gnirke A."/>
            <person name="Yurkov A.M."/>
            <person name="Nowrousian M."/>
            <person name="Sun S."/>
            <person name="Cuomo C.A."/>
            <person name="Heitman J."/>
        </authorList>
    </citation>
    <scope>NUCLEOTIDE SEQUENCE</scope>
    <source>
        <strain evidence="4">CBS 12478</strain>
    </source>
</reference>
<feature type="compositionally biased region" description="Low complexity" evidence="2">
    <location>
        <begin position="14"/>
        <end position="27"/>
    </location>
</feature>
<evidence type="ECO:0000313" key="4">
    <source>
        <dbReference type="EMBL" id="WWD17358.1"/>
    </source>
</evidence>
<feature type="region of interest" description="Disordered" evidence="2">
    <location>
        <begin position="79"/>
        <end position="164"/>
    </location>
</feature>
<dbReference type="SUPFAM" id="SSF46689">
    <property type="entry name" value="Homeodomain-like"/>
    <property type="match status" value="2"/>
</dbReference>
<dbReference type="InterPro" id="IPR009057">
    <property type="entry name" value="Homeodomain-like_sf"/>
</dbReference>
<keyword evidence="5" id="KW-1185">Reference proteome</keyword>
<feature type="compositionally biased region" description="Low complexity" evidence="2">
    <location>
        <begin position="138"/>
        <end position="148"/>
    </location>
</feature>
<feature type="compositionally biased region" description="Low complexity" evidence="2">
    <location>
        <begin position="441"/>
        <end position="458"/>
    </location>
</feature>
<accession>A0AAJ8LEX3</accession>
<gene>
    <name evidence="4" type="ORF">CI109_101799</name>
</gene>
<sequence length="706" mass="77282">MAICLVPFNMDTIHSSSSSEDIPSHTPTRLTSSRPPVPDFQSPSAYLNDNFVATEPNTPHLQDAAYPVPTTLDDTYGFAYGDFSADPNGEYVEQSTPSGPSRGEEDKTPVVPEGQSQIHPSSLPRPPNLNGDQTIRASSSHSKPSLMSPFKTFQNDQSQQQQPHENTAYPLPVEHQQYIDSTTMYYGQQPNFPAFQQTSPTEHMTFAQYPQQFVPMPSQPNGIYPADMYQAHPVYNFPGPPRSRNGSPTSSIASAGANLARNGSTSSDMRAVRPKVKLTYDDKRNIVLLHRQNSSLRQEDIARMYGVDRSTISKIILSSHRWTQPQEPQAPPVPKAPKAVGGRFPAVEKKLDAWMDTQIASGQEVRDSVAREKAKTFAREIGFPMDRFKASAKWLDKFKDRRKAAGKAVTSPIQADYGYYYAQPQYAMMASPMMEGSVNLSRSQSTATLSSSDSSGQGEYQHPAYLPADSVHARMGSTRSESDLNNTNLTPNSRSRSQSSPQVVVEPGMQSPSSGKAGKHRPAALHLQRQNSYHGTSPSPRRAVGLSRTNSIQGASRRTNRPLSLAASAFGFTNMDPHGSNSPLGSPSTGSSHSRQRSDVSVSHGLSNMTISPSISEHGEMRGMMPMSMSMATIPPLTPITPGHAVQSGVFPNTDYGELQGDINHYATMPNKHYGQAHYANVATYPVNDFGPAFMVPPNETHTHWR</sequence>
<dbReference type="Pfam" id="PF03221">
    <property type="entry name" value="HTH_Tnp_Tc5"/>
    <property type="match status" value="1"/>
</dbReference>
<dbReference type="AlphaFoldDB" id="A0AAJ8LEX3"/>
<dbReference type="KEGG" id="ksn:43586380"/>
<feature type="compositionally biased region" description="Low complexity" evidence="2">
    <location>
        <begin position="493"/>
        <end position="505"/>
    </location>
</feature>
<dbReference type="GeneID" id="43586380"/>
<proteinExistence type="predicted"/>
<feature type="region of interest" description="Disordered" evidence="2">
    <location>
        <begin position="240"/>
        <end position="270"/>
    </location>
</feature>
<dbReference type="SMART" id="SM00674">
    <property type="entry name" value="CENPB"/>
    <property type="match status" value="1"/>
</dbReference>
<feature type="compositionally biased region" description="Polar residues" evidence="2">
    <location>
        <begin position="579"/>
        <end position="615"/>
    </location>
</feature>
<dbReference type="Proteomes" id="UP000322225">
    <property type="component" value="Chromosome 3"/>
</dbReference>
<feature type="compositionally biased region" description="Polar residues" evidence="2">
    <location>
        <begin position="151"/>
        <end position="164"/>
    </location>
</feature>
<dbReference type="InterPro" id="IPR006600">
    <property type="entry name" value="HTH_CenpB_DNA-bd_dom"/>
</dbReference>
<feature type="compositionally biased region" description="Polar residues" evidence="2">
    <location>
        <begin position="528"/>
        <end position="539"/>
    </location>
</feature>
<protein>
    <recommendedName>
        <fullName evidence="3">HTH CENPB-type domain-containing protein</fullName>
    </recommendedName>
</protein>
<reference evidence="4" key="1">
    <citation type="submission" date="2017-08" db="EMBL/GenBank/DDBJ databases">
        <authorList>
            <person name="Cuomo C."/>
            <person name="Billmyre B."/>
            <person name="Heitman J."/>
        </authorList>
    </citation>
    <scope>NUCLEOTIDE SEQUENCE</scope>
    <source>
        <strain evidence="4">CBS 12478</strain>
    </source>
</reference>
<keyword evidence="1" id="KW-0238">DNA-binding</keyword>
<name>A0AAJ8LEX3_9TREE</name>
<organism evidence="4 5">
    <name type="scientific">Kwoniella shandongensis</name>
    <dbReference type="NCBI Taxonomy" id="1734106"/>
    <lineage>
        <taxon>Eukaryota</taxon>
        <taxon>Fungi</taxon>
        <taxon>Dikarya</taxon>
        <taxon>Basidiomycota</taxon>
        <taxon>Agaricomycotina</taxon>
        <taxon>Tremellomycetes</taxon>
        <taxon>Tremellales</taxon>
        <taxon>Cryptococcaceae</taxon>
        <taxon>Kwoniella</taxon>
    </lineage>
</organism>
<dbReference type="Gene3D" id="1.10.10.60">
    <property type="entry name" value="Homeodomain-like"/>
    <property type="match status" value="2"/>
</dbReference>
<feature type="compositionally biased region" description="Polar residues" evidence="2">
    <location>
        <begin position="547"/>
        <end position="557"/>
    </location>
</feature>
<feature type="region of interest" description="Disordered" evidence="2">
    <location>
        <begin position="14"/>
        <end position="43"/>
    </location>
</feature>
<feature type="compositionally biased region" description="Polar residues" evidence="2">
    <location>
        <begin position="244"/>
        <end position="253"/>
    </location>
</feature>
<feature type="region of interest" description="Disordered" evidence="2">
    <location>
        <begin position="574"/>
        <end position="618"/>
    </location>
</feature>
<evidence type="ECO:0000256" key="1">
    <source>
        <dbReference type="ARBA" id="ARBA00023125"/>
    </source>
</evidence>
<feature type="region of interest" description="Disordered" evidence="2">
    <location>
        <begin position="441"/>
        <end position="561"/>
    </location>
</feature>
<dbReference type="PROSITE" id="PS51253">
    <property type="entry name" value="HTH_CENPB"/>
    <property type="match status" value="1"/>
</dbReference>
<evidence type="ECO:0000259" key="3">
    <source>
        <dbReference type="PROSITE" id="PS51253"/>
    </source>
</evidence>